<protein>
    <submittedName>
        <fullName evidence="3">5'-nucleotidase C-terminal domain-containing protein</fullName>
    </submittedName>
</protein>
<name>A0ABW0ID66_9BACT</name>
<organism evidence="3 4">
    <name type="scientific">Larkinella bovis</name>
    <dbReference type="NCBI Taxonomy" id="683041"/>
    <lineage>
        <taxon>Bacteria</taxon>
        <taxon>Pseudomonadati</taxon>
        <taxon>Bacteroidota</taxon>
        <taxon>Cytophagia</taxon>
        <taxon>Cytophagales</taxon>
        <taxon>Spirosomataceae</taxon>
        <taxon>Larkinella</taxon>
    </lineage>
</organism>
<keyword evidence="1" id="KW-0732">Signal</keyword>
<evidence type="ECO:0000313" key="3">
    <source>
        <dbReference type="EMBL" id="MFC5410082.1"/>
    </source>
</evidence>
<keyword evidence="4" id="KW-1185">Reference proteome</keyword>
<dbReference type="Pfam" id="PF02872">
    <property type="entry name" value="5_nucleotid_C"/>
    <property type="match status" value="1"/>
</dbReference>
<dbReference type="PROSITE" id="PS51257">
    <property type="entry name" value="PROKAR_LIPOPROTEIN"/>
    <property type="match status" value="1"/>
</dbReference>
<dbReference type="RefSeq" id="WP_379845071.1">
    <property type="nucleotide sequence ID" value="NZ_JBHSMA010000003.1"/>
</dbReference>
<dbReference type="PRINTS" id="PR01607">
    <property type="entry name" value="APYRASEFAMLY"/>
</dbReference>
<dbReference type="InterPro" id="IPR036907">
    <property type="entry name" value="5'-Nucleotdase_C_sf"/>
</dbReference>
<gene>
    <name evidence="3" type="ORF">ACFPMF_12230</name>
</gene>
<feature type="signal peptide" evidence="1">
    <location>
        <begin position="1"/>
        <end position="23"/>
    </location>
</feature>
<dbReference type="InterPro" id="IPR006179">
    <property type="entry name" value="5_nucleotidase/apyrase"/>
</dbReference>
<evidence type="ECO:0000259" key="2">
    <source>
        <dbReference type="Pfam" id="PF02872"/>
    </source>
</evidence>
<comment type="caution">
    <text evidence="3">The sequence shown here is derived from an EMBL/GenBank/DDBJ whole genome shotgun (WGS) entry which is preliminary data.</text>
</comment>
<dbReference type="PANTHER" id="PTHR11575">
    <property type="entry name" value="5'-NUCLEOTIDASE-RELATED"/>
    <property type="match status" value="1"/>
</dbReference>
<evidence type="ECO:0000313" key="4">
    <source>
        <dbReference type="Proteomes" id="UP001596106"/>
    </source>
</evidence>
<dbReference type="Proteomes" id="UP001596106">
    <property type="component" value="Unassembled WGS sequence"/>
</dbReference>
<dbReference type="EMBL" id="JBHSMA010000003">
    <property type="protein sequence ID" value="MFC5410082.1"/>
    <property type="molecule type" value="Genomic_DNA"/>
</dbReference>
<dbReference type="Gene3D" id="3.90.780.10">
    <property type="entry name" value="5'-Nucleotidase, C-terminal domain"/>
    <property type="match status" value="1"/>
</dbReference>
<feature type="chain" id="PRO_5047068127" evidence="1">
    <location>
        <begin position="24"/>
        <end position="254"/>
    </location>
</feature>
<evidence type="ECO:0000256" key="1">
    <source>
        <dbReference type="SAM" id="SignalP"/>
    </source>
</evidence>
<feature type="domain" description="5'-Nucleotidase C-terminal" evidence="2">
    <location>
        <begin position="75"/>
        <end position="212"/>
    </location>
</feature>
<reference evidence="4" key="1">
    <citation type="journal article" date="2019" name="Int. J. Syst. Evol. Microbiol.">
        <title>The Global Catalogue of Microorganisms (GCM) 10K type strain sequencing project: providing services to taxonomists for standard genome sequencing and annotation.</title>
        <authorList>
            <consortium name="The Broad Institute Genomics Platform"/>
            <consortium name="The Broad Institute Genome Sequencing Center for Infectious Disease"/>
            <person name="Wu L."/>
            <person name="Ma J."/>
        </authorList>
    </citation>
    <scope>NUCLEOTIDE SEQUENCE [LARGE SCALE GENOMIC DNA]</scope>
    <source>
        <strain evidence="4">CCUG 55250</strain>
    </source>
</reference>
<sequence length="254" mass="28190">MRVQKTVLLPVLVLLMVACQKSGYHLTNQTYQRIQVDSVAAPGNTAMTRFLEPYKQKLGQTMNEVLVESAVPLDKAKPESALNNMLADAILQYGRQTLGVAVDCSHLNYGGIRTSLPKGPIRIGHIYEVMPFDNQLTLMTMKGSMLREFFEYFIGNQAEENALIVGGVRVVVKNNLLTSITFTNGRTFDPNQTYTVLMSDYIASRGGGTAFLKDAVARKDFAVTIRDVFIDYFRQLGKSGQPINPTIDGRISIQ</sequence>
<proteinExistence type="predicted"/>
<dbReference type="InterPro" id="IPR008334">
    <property type="entry name" value="5'-Nucleotdase_C"/>
</dbReference>
<dbReference type="PANTHER" id="PTHR11575:SF24">
    <property type="entry name" value="5'-NUCLEOTIDASE"/>
    <property type="match status" value="1"/>
</dbReference>
<accession>A0ABW0ID66</accession>
<dbReference type="SUPFAM" id="SSF55816">
    <property type="entry name" value="5'-nucleotidase (syn. UDP-sugar hydrolase), C-terminal domain"/>
    <property type="match status" value="1"/>
</dbReference>